<dbReference type="PROSITE" id="PS50012">
    <property type="entry name" value="RCC1_3"/>
    <property type="match status" value="2"/>
</dbReference>
<feature type="compositionally biased region" description="Polar residues" evidence="2">
    <location>
        <begin position="640"/>
        <end position="654"/>
    </location>
</feature>
<feature type="compositionally biased region" description="Pro residues" evidence="2">
    <location>
        <begin position="64"/>
        <end position="75"/>
    </location>
</feature>
<reference evidence="3" key="1">
    <citation type="submission" date="2013-10" db="EMBL/GenBank/DDBJ databases">
        <title>Genomic analysis of the causative agents of coccidiosis in chickens.</title>
        <authorList>
            <person name="Reid A.J."/>
            <person name="Blake D."/>
            <person name="Billington K."/>
            <person name="Browne H."/>
            <person name="Dunn M."/>
            <person name="Hung S."/>
            <person name="Kawahara F."/>
            <person name="Miranda-Saavedra D."/>
            <person name="Mourier T."/>
            <person name="Nagra H."/>
            <person name="Otto T.D."/>
            <person name="Rawlings N."/>
            <person name="Sanchez A."/>
            <person name="Sanders M."/>
            <person name="Subramaniam C."/>
            <person name="Tay Y."/>
            <person name="Dear P."/>
            <person name="Doerig C."/>
            <person name="Gruber A."/>
            <person name="Parkinson J."/>
            <person name="Shirley M."/>
            <person name="Wan K.L."/>
            <person name="Berriman M."/>
            <person name="Tomley F."/>
            <person name="Pain A."/>
        </authorList>
    </citation>
    <scope>NUCLEOTIDE SEQUENCE [LARGE SCALE GENOMIC DNA]</scope>
    <source>
        <strain evidence="3">Houghton</strain>
    </source>
</reference>
<evidence type="ECO:0000256" key="1">
    <source>
        <dbReference type="PROSITE-ProRule" id="PRU00235"/>
    </source>
</evidence>
<dbReference type="Gene3D" id="2.130.10.30">
    <property type="entry name" value="Regulator of chromosome condensation 1/beta-lactamase-inhibitor protein II"/>
    <property type="match status" value="2"/>
</dbReference>
<dbReference type="PRINTS" id="PR00633">
    <property type="entry name" value="RCCNDNSATION"/>
</dbReference>
<dbReference type="AlphaFoldDB" id="U6GH00"/>
<feature type="region of interest" description="Disordered" evidence="2">
    <location>
        <begin position="56"/>
        <end position="86"/>
    </location>
</feature>
<feature type="region of interest" description="Disordered" evidence="2">
    <location>
        <begin position="505"/>
        <end position="654"/>
    </location>
</feature>
<dbReference type="GeneID" id="25271819"/>
<feature type="repeat" description="RCC1" evidence="1">
    <location>
        <begin position="321"/>
        <end position="378"/>
    </location>
</feature>
<proteinExistence type="predicted"/>
<dbReference type="RefSeq" id="XP_013250968.1">
    <property type="nucleotide sequence ID" value="XM_013395514.1"/>
</dbReference>
<dbReference type="OrthoDB" id="346274at2759"/>
<dbReference type="Proteomes" id="UP000018050">
    <property type="component" value="Unassembled WGS sequence"/>
</dbReference>
<dbReference type="InterPro" id="IPR051553">
    <property type="entry name" value="Ran_GTPase-activating"/>
</dbReference>
<dbReference type="InterPro" id="IPR000408">
    <property type="entry name" value="Reg_chr_condens"/>
</dbReference>
<name>U6GH00_EIMAC</name>
<reference evidence="3" key="2">
    <citation type="submission" date="2013-10" db="EMBL/GenBank/DDBJ databases">
        <authorList>
            <person name="Aslett M."/>
        </authorList>
    </citation>
    <scope>NUCLEOTIDE SEQUENCE [LARGE SCALE GENOMIC DNA]</scope>
    <source>
        <strain evidence="3">Houghton</strain>
    </source>
</reference>
<protein>
    <submittedName>
        <fullName evidence="3">Regulator of chromosome condensation domain-containing protein, putative</fullName>
    </submittedName>
</protein>
<dbReference type="InterPro" id="IPR009091">
    <property type="entry name" value="RCC1/BLIP-II"/>
</dbReference>
<organism evidence="3 4">
    <name type="scientific">Eimeria acervulina</name>
    <name type="common">Coccidian parasite</name>
    <dbReference type="NCBI Taxonomy" id="5801"/>
    <lineage>
        <taxon>Eukaryota</taxon>
        <taxon>Sar</taxon>
        <taxon>Alveolata</taxon>
        <taxon>Apicomplexa</taxon>
        <taxon>Conoidasida</taxon>
        <taxon>Coccidia</taxon>
        <taxon>Eucoccidiorida</taxon>
        <taxon>Eimeriorina</taxon>
        <taxon>Eimeriidae</taxon>
        <taxon>Eimeria</taxon>
    </lineage>
</organism>
<feature type="repeat" description="RCC1" evidence="1">
    <location>
        <begin position="379"/>
        <end position="432"/>
    </location>
</feature>
<keyword evidence="4" id="KW-1185">Reference proteome</keyword>
<dbReference type="Pfam" id="PF00415">
    <property type="entry name" value="RCC1"/>
    <property type="match status" value="1"/>
</dbReference>
<accession>U6GH00</accession>
<dbReference type="PANTHER" id="PTHR45982">
    <property type="entry name" value="REGULATOR OF CHROMOSOME CONDENSATION"/>
    <property type="match status" value="1"/>
</dbReference>
<evidence type="ECO:0000313" key="4">
    <source>
        <dbReference type="Proteomes" id="UP000018050"/>
    </source>
</evidence>
<dbReference type="EMBL" id="HG670923">
    <property type="protein sequence ID" value="CDI78852.1"/>
    <property type="molecule type" value="Genomic_DNA"/>
</dbReference>
<dbReference type="SUPFAM" id="SSF50985">
    <property type="entry name" value="RCC1/BLIP-II"/>
    <property type="match status" value="2"/>
</dbReference>
<feature type="compositionally biased region" description="Polar residues" evidence="2">
    <location>
        <begin position="509"/>
        <end position="531"/>
    </location>
</feature>
<dbReference type="Pfam" id="PF13540">
    <property type="entry name" value="RCC1_2"/>
    <property type="match status" value="1"/>
</dbReference>
<evidence type="ECO:0000256" key="2">
    <source>
        <dbReference type="SAM" id="MobiDB-lite"/>
    </source>
</evidence>
<dbReference type="OMA" id="CITPNHQ"/>
<evidence type="ECO:0000313" key="3">
    <source>
        <dbReference type="EMBL" id="CDI78852.1"/>
    </source>
</evidence>
<gene>
    <name evidence="3" type="ORF">EAH_00037490</name>
</gene>
<dbReference type="PANTHER" id="PTHR45982:SF1">
    <property type="entry name" value="REGULATOR OF CHROMOSOME CONDENSATION"/>
    <property type="match status" value="1"/>
</dbReference>
<dbReference type="VEuPathDB" id="ToxoDB:EAH_00037490"/>
<sequence>MRRLIPCAGRSTEDVGPLSEDCVPVVSTDALVEPTFRDTRTVIYLWGRRLLKGEGGGEAVGGPPGAPIGGPPGGPSGPRRAPNDEGGSLCQPVVLRSLADVRIVEVGAGEVHALFLSDRGKVFAYESAAVLSLSPFVSVPSPFLLSVSLSSPVSACVSASATVSVSVSVLFVSASLPPMLVLWLFSGLGASLFSVSSSGEGQWGRCCLLLSPQGSVYSWGAADCVGDGSGCCAYSPKELLLLQALEASHAKGVSSPVCRRVAAKGGLSLALMVGGQLLGWGRLLHARFSLFPRLLFHFALSHRVLQLAIGSAFVLALTEKGQVLAWGDGTYGEMAGNAFDVGASSFSVLTLKDSSGQPLPPIVAIAAGARHVLLLAQDLRLWAFGDNIAGQCGLPSHQARCVAPKLVKVGEMKSRVARVSCGHRHSGCITPNHQLYLWGHSAEHKLIFTAATECIVGGETQPGVALRSGLKSACCRPRLIYSMLHEKVSVLSLGRDYTVVVTGDGGADPQSSLLESSTSGLPDPARTNSWEPSPHILTAADLKRSSSQAVPLPANSIDPPGPSHDGAGPDRPTGPPAPSTHPHGGPEQGAKRAPQGGLQQRDSTAELEGTPYPPVPGSPQLEPEGLAASAPGDPLAAPSPSVSIWTERSNVGGP</sequence>